<reference evidence="2 3" key="1">
    <citation type="journal article" date="2019" name="J. Hered.">
        <title>An Improved Genome Assembly for Drosophila navojoa, the Basal Species in the mojavensis Cluster.</title>
        <authorList>
            <person name="Vanderlinde T."/>
            <person name="Dupim E.G."/>
            <person name="Nazario-Yepiz N.O."/>
            <person name="Carvalho A.B."/>
        </authorList>
    </citation>
    <scope>NUCLEOTIDE SEQUENCE [LARGE SCALE GENOMIC DNA]</scope>
    <source>
        <strain evidence="2">Navoj_Jal97</strain>
        <tissue evidence="2">Whole organism</tissue>
    </source>
</reference>
<feature type="chain" id="PRO_5019866653" description="Secreted protein" evidence="1">
    <location>
        <begin position="23"/>
        <end position="83"/>
    </location>
</feature>
<evidence type="ECO:0008006" key="4">
    <source>
        <dbReference type="Google" id="ProtNLM"/>
    </source>
</evidence>
<sequence length="83" mass="9646">MRNFHMCFLSCVALTTILYIFHERPNWDHAASTQPDTDNNEMRHKKNTFHIVAVACGQRAQETKNGKIFLSRAPPNAYSYLLY</sequence>
<accession>A0A484BBX2</accession>
<feature type="signal peptide" evidence="1">
    <location>
        <begin position="1"/>
        <end position="22"/>
    </location>
</feature>
<dbReference type="OrthoDB" id="6238971at2759"/>
<keyword evidence="1" id="KW-0732">Signal</keyword>
<evidence type="ECO:0000313" key="3">
    <source>
        <dbReference type="Proteomes" id="UP000295192"/>
    </source>
</evidence>
<comment type="caution">
    <text evidence="2">The sequence shown here is derived from an EMBL/GenBank/DDBJ whole genome shotgun (WGS) entry which is preliminary data.</text>
</comment>
<name>A0A484BBX2_DRONA</name>
<evidence type="ECO:0000256" key="1">
    <source>
        <dbReference type="SAM" id="SignalP"/>
    </source>
</evidence>
<protein>
    <recommendedName>
        <fullName evidence="4">Secreted protein</fullName>
    </recommendedName>
</protein>
<keyword evidence="3" id="KW-1185">Reference proteome</keyword>
<evidence type="ECO:0000313" key="2">
    <source>
        <dbReference type="EMBL" id="TDG46164.1"/>
    </source>
</evidence>
<gene>
    <name evidence="2" type="ORF">AWZ03_007372</name>
</gene>
<dbReference type="Proteomes" id="UP000295192">
    <property type="component" value="Unassembled WGS sequence"/>
</dbReference>
<organism evidence="2 3">
    <name type="scientific">Drosophila navojoa</name>
    <name type="common">Fruit fly</name>
    <dbReference type="NCBI Taxonomy" id="7232"/>
    <lineage>
        <taxon>Eukaryota</taxon>
        <taxon>Metazoa</taxon>
        <taxon>Ecdysozoa</taxon>
        <taxon>Arthropoda</taxon>
        <taxon>Hexapoda</taxon>
        <taxon>Insecta</taxon>
        <taxon>Pterygota</taxon>
        <taxon>Neoptera</taxon>
        <taxon>Endopterygota</taxon>
        <taxon>Diptera</taxon>
        <taxon>Brachycera</taxon>
        <taxon>Muscomorpha</taxon>
        <taxon>Ephydroidea</taxon>
        <taxon>Drosophilidae</taxon>
        <taxon>Drosophila</taxon>
    </lineage>
</organism>
<dbReference type="AlphaFoldDB" id="A0A484BBX2"/>
<proteinExistence type="predicted"/>
<dbReference type="EMBL" id="LSRL02000063">
    <property type="protein sequence ID" value="TDG46164.1"/>
    <property type="molecule type" value="Genomic_DNA"/>
</dbReference>